<dbReference type="InterPro" id="IPR029058">
    <property type="entry name" value="AB_hydrolase_fold"/>
</dbReference>
<dbReference type="EnsemblBacteria" id="AAF11794">
    <property type="protein sequence ID" value="AAF11794"/>
    <property type="gene ID" value="DR_2248"/>
</dbReference>
<reference evidence="5 6" key="1">
    <citation type="journal article" date="1999" name="Science">
        <title>Genome sequence of the radioresistant bacterium Deinococcus radiodurans R1.</title>
        <authorList>
            <person name="White O."/>
            <person name="Eisen J.A."/>
            <person name="Heidelberg J.F."/>
            <person name="Hickey E.K."/>
            <person name="Peterson J.D."/>
            <person name="Dodson R.J."/>
            <person name="Haft D.H."/>
            <person name="Gwinn M.L."/>
            <person name="Nelson W.C."/>
            <person name="Richardson D.L."/>
            <person name="Moffat K.S."/>
            <person name="Qin H."/>
            <person name="Jiang L."/>
            <person name="Pamphile W."/>
            <person name="Crosby M."/>
            <person name="Shen M."/>
            <person name="Vamathevan J.J."/>
            <person name="Lam P."/>
            <person name="McDonald L."/>
            <person name="Utterback T."/>
            <person name="Zalewski C."/>
            <person name="Makarova K.S."/>
            <person name="Aravind L."/>
            <person name="Daly M.J."/>
            <person name="Minton K.W."/>
            <person name="Fleischmann R.D."/>
            <person name="Ketchum K.A."/>
            <person name="Nelson K.E."/>
            <person name="Salzberg S."/>
            <person name="Smith H.O."/>
            <person name="Venter J.C."/>
            <person name="Fraser C.M."/>
        </authorList>
    </citation>
    <scope>NUCLEOTIDE SEQUENCE [LARGE SCALE GENOMIC DNA]</scope>
    <source>
        <strain evidence="6">ATCC 13939 / DSM 20539 / JCM 16871 / LMG 4051 / NBRC 15346 / NCIMB 9279 / R1 / VKM B-1422</strain>
    </source>
</reference>
<dbReference type="PaxDb" id="243230-DR_2248"/>
<feature type="region of interest" description="Disordered" evidence="2">
    <location>
        <begin position="87"/>
        <end position="111"/>
    </location>
</feature>
<protein>
    <submittedName>
        <fullName evidence="5">Dipeptidyl peptidase IV-related protein</fullName>
    </submittedName>
</protein>
<dbReference type="SUPFAM" id="SSF53474">
    <property type="entry name" value="alpha/beta-Hydrolases"/>
    <property type="match status" value="1"/>
</dbReference>
<dbReference type="GO" id="GO:0016787">
    <property type="term" value="F:hydrolase activity"/>
    <property type="evidence" value="ECO:0000318"/>
    <property type="project" value="GO_Central"/>
</dbReference>
<evidence type="ECO:0000256" key="2">
    <source>
        <dbReference type="SAM" id="MobiDB-lite"/>
    </source>
</evidence>
<keyword evidence="3" id="KW-0472">Membrane</keyword>
<dbReference type="GO" id="GO:0008236">
    <property type="term" value="F:serine-type peptidase activity"/>
    <property type="evidence" value="ECO:0007669"/>
    <property type="project" value="InterPro"/>
</dbReference>
<feature type="transmembrane region" description="Helical" evidence="3">
    <location>
        <begin position="59"/>
        <end position="76"/>
    </location>
</feature>
<organism evidence="5 6">
    <name type="scientific">Deinococcus radiodurans (strain ATCC 13939 / DSM 20539 / JCM 16871 / CCUG 27074 / LMG 4051 / NBRC 15346 / NCIMB 9279 / VKM B-1422 / R1)</name>
    <dbReference type="NCBI Taxonomy" id="243230"/>
    <lineage>
        <taxon>Bacteria</taxon>
        <taxon>Thermotogati</taxon>
        <taxon>Deinococcota</taxon>
        <taxon>Deinococci</taxon>
        <taxon>Deinococcales</taxon>
        <taxon>Deinococcaceae</taxon>
        <taxon>Deinococcus</taxon>
    </lineage>
</organism>
<proteinExistence type="predicted"/>
<feature type="domain" description="Peptidase S9 prolyl oligopeptidase catalytic" evidence="4">
    <location>
        <begin position="210"/>
        <end position="400"/>
    </location>
</feature>
<dbReference type="InParanoid" id="Q9RS79"/>
<dbReference type="FunCoup" id="Q9RS79">
    <property type="interactions" value="41"/>
</dbReference>
<keyword evidence="3" id="KW-1133">Transmembrane helix</keyword>
<dbReference type="PANTHER" id="PTHR22946">
    <property type="entry name" value="DIENELACTONE HYDROLASE DOMAIN-CONTAINING PROTEIN-RELATED"/>
    <property type="match status" value="1"/>
</dbReference>
<dbReference type="STRING" id="243230.DR_2248"/>
<dbReference type="InterPro" id="IPR050261">
    <property type="entry name" value="FrsA_esterase"/>
</dbReference>
<evidence type="ECO:0000313" key="5">
    <source>
        <dbReference type="EMBL" id="AAF11794.1"/>
    </source>
</evidence>
<dbReference type="GO" id="GO:0006508">
    <property type="term" value="P:proteolysis"/>
    <property type="evidence" value="ECO:0007669"/>
    <property type="project" value="InterPro"/>
</dbReference>
<dbReference type="SMR" id="Q9RS79"/>
<dbReference type="PIR" id="B75297">
    <property type="entry name" value="B75297"/>
</dbReference>
<dbReference type="Pfam" id="PF00326">
    <property type="entry name" value="Peptidase_S9"/>
    <property type="match status" value="1"/>
</dbReference>
<dbReference type="KEGG" id="dra:DR_2248"/>
<dbReference type="EMBL" id="AE000513">
    <property type="protein sequence ID" value="AAF11794.1"/>
    <property type="molecule type" value="Genomic_DNA"/>
</dbReference>
<dbReference type="Gene3D" id="3.40.50.1820">
    <property type="entry name" value="alpha/beta hydrolase"/>
    <property type="match status" value="1"/>
</dbReference>
<name>Q9RS79_DEIRA</name>
<dbReference type="AlphaFoldDB" id="Q9RS79"/>
<dbReference type="PATRIC" id="fig|243230.17.peg.2476"/>
<dbReference type="ESTHER" id="deira-DR2248">
    <property type="family name" value="Prolyl_oligopeptidase_S9"/>
</dbReference>
<dbReference type="HOGENOM" id="CLU_065335_0_0_0"/>
<dbReference type="PANTHER" id="PTHR22946:SF9">
    <property type="entry name" value="POLYKETIDE TRANSFERASE AF380"/>
    <property type="match status" value="1"/>
</dbReference>
<keyword evidence="6" id="KW-1185">Reference proteome</keyword>
<evidence type="ECO:0000256" key="3">
    <source>
        <dbReference type="SAM" id="Phobius"/>
    </source>
</evidence>
<dbReference type="eggNOG" id="COG1073">
    <property type="taxonomic scope" value="Bacteria"/>
</dbReference>
<sequence>MCPPARSTPCRGVRWGEERGTAATVCPFAVRPVENRHGEALKELHAYVFSFPLFVMRRLIAWVLALLLGLAAYIFLTQPQEAGVKLPSLPPLTGPPQTGQPSPSPESSVPHWDDALLRQSVDAQPITIAALRARKYPGSALSVIRTLSPGAGYSRQVVSYQSEGLKIHALLTVPSGTPPPGGWPAIVFNHGYIPPAEYRTTERYVAYQDAFARAGFVTLKSDYRGHGDSEGEARGGYNDPGYTVDVLNAAASLKKDARVNRQRLGVWGHSMGGQLSLRAMLVDPELKAASLWAGVVASYDVLATDWAPPGGEKRQLDDLNRRYLRLLSPNASLADLRGRPLQLHQGTGDKEVPYSFQVDLANDLRAAGQPFTAYKYEGDNHNLSGNLGLALRRSVQFFKDTL</sequence>
<evidence type="ECO:0000259" key="4">
    <source>
        <dbReference type="Pfam" id="PF00326"/>
    </source>
</evidence>
<evidence type="ECO:0000256" key="1">
    <source>
        <dbReference type="ARBA" id="ARBA00022801"/>
    </source>
</evidence>
<gene>
    <name evidence="5" type="ordered locus">DR_2248</name>
</gene>
<evidence type="ECO:0000313" key="6">
    <source>
        <dbReference type="Proteomes" id="UP000002524"/>
    </source>
</evidence>
<dbReference type="InterPro" id="IPR001375">
    <property type="entry name" value="Peptidase_S9_cat"/>
</dbReference>
<dbReference type="Proteomes" id="UP000002524">
    <property type="component" value="Chromosome 1"/>
</dbReference>
<dbReference type="GO" id="GO:0052689">
    <property type="term" value="F:carboxylic ester hydrolase activity"/>
    <property type="evidence" value="ECO:0007669"/>
    <property type="project" value="UniProtKB-ARBA"/>
</dbReference>
<keyword evidence="3" id="KW-0812">Transmembrane</keyword>
<accession>Q9RS79</accession>
<keyword evidence="1" id="KW-0378">Hydrolase</keyword>
<dbReference type="OrthoDB" id="63034at2"/>